<dbReference type="GeneID" id="20316951"/>
<dbReference type="CTD" id="20316951"/>
<feature type="region of interest" description="Disordered" evidence="1">
    <location>
        <begin position="407"/>
        <end position="431"/>
    </location>
</feature>
<evidence type="ECO:0000313" key="2">
    <source>
        <dbReference type="EMBL" id="KER30954.1"/>
    </source>
</evidence>
<feature type="compositionally biased region" description="Polar residues" evidence="1">
    <location>
        <begin position="877"/>
        <end position="887"/>
    </location>
</feature>
<feature type="compositionally biased region" description="Polar residues" evidence="1">
    <location>
        <begin position="1794"/>
        <end position="1810"/>
    </location>
</feature>
<proteinExistence type="predicted"/>
<feature type="region of interest" description="Disordered" evidence="1">
    <location>
        <begin position="756"/>
        <end position="787"/>
    </location>
</feature>
<feature type="region of interest" description="Disordered" evidence="1">
    <location>
        <begin position="1215"/>
        <end position="1235"/>
    </location>
</feature>
<dbReference type="OrthoDB" id="6249346at2759"/>
<accession>A0A075AI37</accession>
<evidence type="ECO:0000313" key="3">
    <source>
        <dbReference type="Proteomes" id="UP000054324"/>
    </source>
</evidence>
<feature type="compositionally biased region" description="Polar residues" evidence="1">
    <location>
        <begin position="12"/>
        <end position="33"/>
    </location>
</feature>
<dbReference type="KEGG" id="ovi:T265_02763"/>
<dbReference type="EMBL" id="KL596653">
    <property type="protein sequence ID" value="KER30954.1"/>
    <property type="molecule type" value="Genomic_DNA"/>
</dbReference>
<organism evidence="2 3">
    <name type="scientific">Opisthorchis viverrini</name>
    <name type="common">Southeast Asian liver fluke</name>
    <dbReference type="NCBI Taxonomy" id="6198"/>
    <lineage>
        <taxon>Eukaryota</taxon>
        <taxon>Metazoa</taxon>
        <taxon>Spiralia</taxon>
        <taxon>Lophotrochozoa</taxon>
        <taxon>Platyhelminthes</taxon>
        <taxon>Trematoda</taxon>
        <taxon>Digenea</taxon>
        <taxon>Opisthorchiida</taxon>
        <taxon>Opisthorchiata</taxon>
        <taxon>Opisthorchiidae</taxon>
        <taxon>Opisthorchis</taxon>
    </lineage>
</organism>
<feature type="region of interest" description="Disordered" evidence="1">
    <location>
        <begin position="271"/>
        <end position="298"/>
    </location>
</feature>
<name>A0A075AI37_OPIVI</name>
<feature type="region of interest" description="Disordered" evidence="1">
    <location>
        <begin position="1734"/>
        <end position="1821"/>
    </location>
</feature>
<gene>
    <name evidence="2" type="ORF">T265_02763</name>
</gene>
<feature type="region of interest" description="Disordered" evidence="1">
    <location>
        <begin position="1"/>
        <end position="129"/>
    </location>
</feature>
<reference evidence="2 3" key="1">
    <citation type="submission" date="2013-11" db="EMBL/GenBank/DDBJ databases">
        <title>Opisthorchis viverrini - life in the bile duct.</title>
        <authorList>
            <person name="Young N.D."/>
            <person name="Nagarajan N."/>
            <person name="Lin S.J."/>
            <person name="Korhonen P.K."/>
            <person name="Jex A.R."/>
            <person name="Hall R.S."/>
            <person name="Safavi-Hemami H."/>
            <person name="Kaewkong W."/>
            <person name="Bertrand D."/>
            <person name="Gao S."/>
            <person name="Seet Q."/>
            <person name="Wongkham S."/>
            <person name="Teh B.T."/>
            <person name="Wongkham C."/>
            <person name="Intapan P.M."/>
            <person name="Maleewong W."/>
            <person name="Yang X."/>
            <person name="Hu M."/>
            <person name="Wang Z."/>
            <person name="Hofmann A."/>
            <person name="Sternberg P.W."/>
            <person name="Tan P."/>
            <person name="Wang J."/>
            <person name="Gasser R.B."/>
        </authorList>
    </citation>
    <scope>NUCLEOTIDE SEQUENCE [LARGE SCALE GENOMIC DNA]</scope>
</reference>
<evidence type="ECO:0000256" key="1">
    <source>
        <dbReference type="SAM" id="MobiDB-lite"/>
    </source>
</evidence>
<feature type="region of interest" description="Disordered" evidence="1">
    <location>
        <begin position="864"/>
        <end position="893"/>
    </location>
</feature>
<dbReference type="RefSeq" id="XP_009165342.1">
    <property type="nucleotide sequence ID" value="XM_009167078.1"/>
</dbReference>
<feature type="region of interest" description="Disordered" evidence="1">
    <location>
        <begin position="1296"/>
        <end position="1344"/>
    </location>
</feature>
<feature type="region of interest" description="Disordered" evidence="1">
    <location>
        <begin position="1446"/>
        <end position="1475"/>
    </location>
</feature>
<feature type="compositionally biased region" description="Low complexity" evidence="1">
    <location>
        <begin position="85"/>
        <end position="97"/>
    </location>
</feature>
<dbReference type="Proteomes" id="UP000054324">
    <property type="component" value="Unassembled WGS sequence"/>
</dbReference>
<feature type="compositionally biased region" description="Polar residues" evidence="1">
    <location>
        <begin position="1315"/>
        <end position="1342"/>
    </location>
</feature>
<protein>
    <submittedName>
        <fullName evidence="2">Uncharacterized protein</fullName>
    </submittedName>
</protein>
<feature type="compositionally biased region" description="Polar residues" evidence="1">
    <location>
        <begin position="764"/>
        <end position="775"/>
    </location>
</feature>
<feature type="compositionally biased region" description="Basic and acidic residues" evidence="1">
    <location>
        <begin position="288"/>
        <end position="298"/>
    </location>
</feature>
<feature type="compositionally biased region" description="Low complexity" evidence="1">
    <location>
        <begin position="1456"/>
        <end position="1469"/>
    </location>
</feature>
<feature type="compositionally biased region" description="Polar residues" evidence="1">
    <location>
        <begin position="98"/>
        <end position="120"/>
    </location>
</feature>
<sequence length="1939" mass="216138">MDSRARAASANLCHSNGDGTARSSRSQRKPGSSNKEEKTEQSGVTLLRISSMPNEARIFSSNGHNREPFHGKTKSKRSSCDHSSRYSSASNSSDASSPQFTNSGHRSPGEFSNDNESNNLPEFHSDLPKVTKTPCRSILARTDISCKGEKDIECEEIGDGIRCKLPSSRGHGTVTVELKKGNKDPAPCSGTMLQFRIRGQGKPQHKSETDKAIQVSDYPEEAQRDFLREDAYRAAEGGEQSGEFLWEPVGEKKRKPRPKPRFQNVVGISTCGKHNHRNVSSPAKKLRPKQERNKKQGKIDWCDPLIGRAGYEQGVIHQVRDKHRKEGQTADLDDNLLETLEEMFNEMSEYGGLTQPDKQKKYTVDRTMRPVSPDTMKIIKEVEKMDVLDSISGHELDRELKRELNNPPTITIPVQDDRKPPTDPVPKLTSQSVDCTNTWQPILGPPQQASQQLPYQSTQLSPHQLVQQPPNAYVNTQLAVRFIQLKKRLLLCIVIDLMLSDHPCSIPVFLLVTRTLSKQTQNMTATVKLAPPKIPAFFAVRLGSSEVGLIKNQDVCRLEPLSTADGTVPVALMRACLEQVTLLCPKWSTLSLEQRQRFAVNEQLAWLQQCVKYISTKFKCAEDIFDLDCSSFNADEEIDTLDQFIYHLFQHLQKLGCRFSEYTNSVLYRTTLLCLQTILQCALERLKHIHQRSTERPASSLIHQSVGLAKDDSACSTTRNEQQADAVTFDPTITDSYLPTVPAELVSVKISSTQHINSDETELKSTNPASSNPFTSIPPKDQGTQTSWIPSFSITSEEKRLELSTLDPHVSLMTSSSIPILCGPAEHMKHIQHVDSIDKMTKPWEQDERCTSVELLFTTANMRPSLVDRSDEDRPTSEQSSRMYATQRSSSIPRSPNRNAYYYLTFVPPNSKYGFDGMQELTDLPALKAGSPTDRCHETQDVAFMQKTGAAKLMTTCGDTELGSTTDKENQLDRTSSMTVHKRLVGKILALTHKGLTLYGKTVIPLVTLGEDQKICHQVEHLLDHTMATSLTKRMNELCEGTSSMQLSQIVTSAPINIELLMAKKLLELIPDVNFYYSNETIPEGPGEARVFTLLHQIVQTVSVNQTQGNSSDGVASNVAKNLSRGLLGLAYSASCYAMDHLLETKVDTELRTCARQQGWKYGLEGSRLISSSTYSDSQPTTMQTIVTSNVSPVQGPFKGPNSSITVQRDSHLSEAIRPSTAMKEQELSKKGNGAESSYSVMSYCARNLNSQDLEQRVAEAVNPRNECLSPTKFHLPAEEQRCVVVSCTDRNCFSPQPLTQHGPHSTEQRAQHLLSAQRSPSEYASNNENDGSPSLSSTYTEPQADASMKEVTVGKDNMCVHMTFSVTALKDTTQCVLRPLTIKTRSGNSKKETYTRLTSNDKNEIVFCEACSQQLRPYLYRQLEDGASVDNPFGIEVGIQCNRFSSRSRSRQNRSRSSVNRSAGSSSRFNLTAMSMDDPGRMDPPTLSACVSAIHVSLNEDNENDNICSTDGSGRSSDDDDAHFMRNRHVRHRGFRTDEVTSTSSVIYRSVSVSVQEIQGNQDRVARELRVYPNWLTDKLKKIDVSEDTWVRSRRLTRGTEVPSISKPRPKGDTLLQEKSLCAKKQTGQKTKLYWQSRKEQTASIRGDGGCRHSGRSRFNYSAEHASYPDDFSVPKQTFVGQKKSADPTEPFYSCLQELKKCLREAESRLKTVHNYSGQSIKITRTRPRIVPRQTSKKPVGIEARQKTHRGKPERLKQWPTLPDDSNYDASALGGSSGGGGESTTCDRLPTCSERTAPTSSHKQASTMKTEQKEDVPSARQLRKSCFRSTLHHSIGPPSTARWTVDDIRSRGPKFFPAPSMELPVRGTSNEPRIPVGTQMSNCLLYVKHQGNKPLCGPLISGQYTLHNTLSRSSFGQTSNMAAQNTPRLCKKVAHRME</sequence>
<keyword evidence="3" id="KW-1185">Reference proteome</keyword>
<feature type="compositionally biased region" description="Basic and acidic residues" evidence="1">
    <location>
        <begin position="866"/>
        <end position="876"/>
    </location>
</feature>